<evidence type="ECO:0000313" key="2">
    <source>
        <dbReference type="EMBL" id="HIU92206.1"/>
    </source>
</evidence>
<gene>
    <name evidence="2" type="ORF">IAD26_03615</name>
</gene>
<organism evidence="2 3">
    <name type="scientific">Candidatus Limenecus avicola</name>
    <dbReference type="NCBI Taxonomy" id="2840847"/>
    <lineage>
        <taxon>Bacteria</taxon>
        <taxon>Bacillati</taxon>
        <taxon>Bacillota</taxon>
        <taxon>Clostridia</taxon>
        <taxon>Eubacteriales</taxon>
        <taxon>Clostridiaceae</taxon>
        <taxon>Clostridiaceae incertae sedis</taxon>
        <taxon>Candidatus Limenecus</taxon>
    </lineage>
</organism>
<proteinExistence type="predicted"/>
<dbReference type="SUPFAM" id="SSF50341">
    <property type="entry name" value="CheW-like"/>
    <property type="match status" value="2"/>
</dbReference>
<sequence length="349" mass="40309">MEFKTPLLTIEDPDNLHLCFVLDNKTYALNAKNVLEVTTLPLINEPQKLPEYIVGILNYNDMFINVIDIRKVFSLTQKKYELSNKIIIIKGSESLIAIIVDEVTDFFTAHPSKIQRVMGESFNNIARTFYKLNDEVVNIIDLDVLEETIKKAHFEENTTNYSELFPQDEEALCVLQKRRNDIAKIPVMTLDAAVYGKDQYIVFHLNNHTYCVYSLFVKELINVKNYPVTKIPYTPVYINGIINHKGNFYTVMDLKKFIGLEDKNSEIHHDDLSDKKIIVLESSELKLALLVDDIVNIINIAKESMEVKNDMALDNMFIQAEAFIDNQVYNILNIDKLINDKRLYVDNSN</sequence>
<dbReference type="PROSITE" id="PS50851">
    <property type="entry name" value="CHEW"/>
    <property type="match status" value="2"/>
</dbReference>
<reference evidence="2" key="2">
    <citation type="journal article" date="2021" name="PeerJ">
        <title>Extensive microbial diversity within the chicken gut microbiome revealed by metagenomics and culture.</title>
        <authorList>
            <person name="Gilroy R."/>
            <person name="Ravi A."/>
            <person name="Getino M."/>
            <person name="Pursley I."/>
            <person name="Horton D.L."/>
            <person name="Alikhan N.F."/>
            <person name="Baker D."/>
            <person name="Gharbi K."/>
            <person name="Hall N."/>
            <person name="Watson M."/>
            <person name="Adriaenssens E.M."/>
            <person name="Foster-Nyarko E."/>
            <person name="Jarju S."/>
            <person name="Secka A."/>
            <person name="Antonio M."/>
            <person name="Oren A."/>
            <person name="Chaudhuri R.R."/>
            <person name="La Ragione R."/>
            <person name="Hildebrand F."/>
            <person name="Pallen M.J."/>
        </authorList>
    </citation>
    <scope>NUCLEOTIDE SEQUENCE</scope>
    <source>
        <strain evidence="2">CHK154-7741</strain>
    </source>
</reference>
<dbReference type="EMBL" id="DVOD01000026">
    <property type="protein sequence ID" value="HIU92206.1"/>
    <property type="molecule type" value="Genomic_DNA"/>
</dbReference>
<dbReference type="Gene3D" id="2.40.50.180">
    <property type="entry name" value="CheA-289, Domain 4"/>
    <property type="match status" value="2"/>
</dbReference>
<dbReference type="AlphaFoldDB" id="A0A9D1N027"/>
<protein>
    <submittedName>
        <fullName evidence="2">Chemotaxis protein CheW</fullName>
    </submittedName>
</protein>
<dbReference type="Proteomes" id="UP000886748">
    <property type="component" value="Unassembled WGS sequence"/>
</dbReference>
<evidence type="ECO:0000259" key="1">
    <source>
        <dbReference type="PROSITE" id="PS50851"/>
    </source>
</evidence>
<dbReference type="GO" id="GO:0006935">
    <property type="term" value="P:chemotaxis"/>
    <property type="evidence" value="ECO:0007669"/>
    <property type="project" value="InterPro"/>
</dbReference>
<dbReference type="Pfam" id="PF01584">
    <property type="entry name" value="CheW"/>
    <property type="match status" value="2"/>
</dbReference>
<accession>A0A9D1N027</accession>
<dbReference type="Gene3D" id="2.30.30.40">
    <property type="entry name" value="SH3 Domains"/>
    <property type="match status" value="2"/>
</dbReference>
<dbReference type="InterPro" id="IPR036061">
    <property type="entry name" value="CheW-like_dom_sf"/>
</dbReference>
<dbReference type="SMART" id="SM00260">
    <property type="entry name" value="CheW"/>
    <property type="match status" value="2"/>
</dbReference>
<dbReference type="PANTHER" id="PTHR22617:SF23">
    <property type="entry name" value="CHEMOTAXIS PROTEIN CHEW"/>
    <property type="match status" value="1"/>
</dbReference>
<dbReference type="InterPro" id="IPR002545">
    <property type="entry name" value="CheW-lke_dom"/>
</dbReference>
<reference evidence="2" key="1">
    <citation type="submission" date="2020-10" db="EMBL/GenBank/DDBJ databases">
        <authorList>
            <person name="Gilroy R."/>
        </authorList>
    </citation>
    <scope>NUCLEOTIDE SEQUENCE</scope>
    <source>
        <strain evidence="2">CHK154-7741</strain>
    </source>
</reference>
<feature type="domain" description="CheW-like" evidence="1">
    <location>
        <begin position="197"/>
        <end position="343"/>
    </location>
</feature>
<dbReference type="GO" id="GO:0007165">
    <property type="term" value="P:signal transduction"/>
    <property type="evidence" value="ECO:0007669"/>
    <property type="project" value="InterPro"/>
</dbReference>
<comment type="caution">
    <text evidence="2">The sequence shown here is derived from an EMBL/GenBank/DDBJ whole genome shotgun (WGS) entry which is preliminary data.</text>
</comment>
<dbReference type="InterPro" id="IPR039315">
    <property type="entry name" value="CheW"/>
</dbReference>
<dbReference type="PANTHER" id="PTHR22617">
    <property type="entry name" value="CHEMOTAXIS SENSOR HISTIDINE KINASE-RELATED"/>
    <property type="match status" value="1"/>
</dbReference>
<feature type="domain" description="CheW-like" evidence="1">
    <location>
        <begin position="14"/>
        <end position="151"/>
    </location>
</feature>
<evidence type="ECO:0000313" key="3">
    <source>
        <dbReference type="Proteomes" id="UP000886748"/>
    </source>
</evidence>
<dbReference type="GO" id="GO:0005829">
    <property type="term" value="C:cytosol"/>
    <property type="evidence" value="ECO:0007669"/>
    <property type="project" value="TreeGrafter"/>
</dbReference>
<name>A0A9D1N027_9CLOT</name>